<evidence type="ECO:0000256" key="3">
    <source>
        <dbReference type="ARBA" id="ARBA00022630"/>
    </source>
</evidence>
<dbReference type="GO" id="GO:0005634">
    <property type="term" value="C:nucleus"/>
    <property type="evidence" value="ECO:0007669"/>
    <property type="project" value="TreeGrafter"/>
</dbReference>
<evidence type="ECO:0000256" key="1">
    <source>
        <dbReference type="ARBA" id="ARBA00022543"/>
    </source>
</evidence>
<dbReference type="PANTHER" id="PTHR47429:SF8">
    <property type="entry name" value="PHOTOTROPIN-1-LIKE"/>
    <property type="match status" value="1"/>
</dbReference>
<dbReference type="PANTHER" id="PTHR47429">
    <property type="entry name" value="PROTEIN TWIN LOV 1"/>
    <property type="match status" value="1"/>
</dbReference>
<dbReference type="GO" id="GO:0009881">
    <property type="term" value="F:photoreceptor activity"/>
    <property type="evidence" value="ECO:0007669"/>
    <property type="project" value="UniProtKB-KW"/>
</dbReference>
<evidence type="ECO:0008006" key="10">
    <source>
        <dbReference type="Google" id="ProtNLM"/>
    </source>
</evidence>
<evidence type="ECO:0000313" key="9">
    <source>
        <dbReference type="EMBL" id="JAT76619.1"/>
    </source>
</evidence>
<accession>A0A1D2ABK9</accession>
<feature type="domain" description="PAC" evidence="8">
    <location>
        <begin position="291"/>
        <end position="345"/>
    </location>
</feature>
<keyword evidence="4" id="KW-0288">FMN</keyword>
<reference evidence="9" key="1">
    <citation type="submission" date="2015-08" db="EMBL/GenBank/DDBJ databases">
        <authorList>
            <person name="Babu N.S."/>
            <person name="Beckwith C.J."/>
            <person name="Beseler K.G."/>
            <person name="Brison A."/>
            <person name="Carone J.V."/>
            <person name="Caskin T.P."/>
            <person name="Diamond M."/>
            <person name="Durham M.E."/>
            <person name="Foxe J.M."/>
            <person name="Go M."/>
            <person name="Henderson B.A."/>
            <person name="Jones I.B."/>
            <person name="McGettigan J.A."/>
            <person name="Micheletti S.J."/>
            <person name="Nasrallah M.E."/>
            <person name="Ortiz D."/>
            <person name="Piller C.R."/>
            <person name="Privatt S.R."/>
            <person name="Schneider S.L."/>
            <person name="Sharp S."/>
            <person name="Smith T.C."/>
            <person name="Stanton J.D."/>
            <person name="Ullery H.E."/>
            <person name="Wilson R.J."/>
            <person name="Serrano M.G."/>
            <person name="Buck G."/>
            <person name="Lee V."/>
            <person name="Wang Y."/>
            <person name="Carvalho R."/>
            <person name="Voegtly L."/>
            <person name="Shi R."/>
            <person name="Duckworth R."/>
            <person name="Johnson A."/>
            <person name="Loviza R."/>
            <person name="Walstead R."/>
            <person name="Shah Z."/>
            <person name="Kiflezghi M."/>
            <person name="Wade K."/>
            <person name="Ball S.L."/>
            <person name="Bradley K.W."/>
            <person name="Asai D.J."/>
            <person name="Bowman C.A."/>
            <person name="Russell D.A."/>
            <person name="Pope W.H."/>
            <person name="Jacobs-Sera D."/>
            <person name="Hendrix R.W."/>
            <person name="Hatfull G.F."/>
        </authorList>
    </citation>
    <scope>NUCLEOTIDE SEQUENCE</scope>
</reference>
<sequence>MSALADPSPLEAVRAGLAGGRQDPSSQAVESSFSHLLADIDFSFVISNPRMPDNPVCYASPGFYATTGYSPEEIVGRNCRVLQGRDTCRRSVVEIRDALREECPVSVCLLNYRRDGAPFWNCFALHPVRLGGTHEPVDLYIGLQADVTGLVQEGAGASLSTTAAASRAEPRRSADLQAQERGALERGRAVAGRLAAAAAARALPRRATLAAGRSLPSSLLCALGAIRESFLLTDPRLPGGPIVYASPGFLALTGHGAGDVLGRNPRLLQGREACAEARRVLREALARDPPTAATVTLLNRRADGSRWWNCLHIAPLRDAQGAVRYIVGVQVDVTARLRGQERRAGASGRGAELAEAAGVTEVDRA</sequence>
<proteinExistence type="predicted"/>
<dbReference type="InterPro" id="IPR000014">
    <property type="entry name" value="PAS"/>
</dbReference>
<keyword evidence="5" id="KW-0157">Chromophore</keyword>
<dbReference type="SUPFAM" id="SSF55785">
    <property type="entry name" value="PYP-like sensor domain (PAS domain)"/>
    <property type="match status" value="2"/>
</dbReference>
<dbReference type="InterPro" id="IPR000700">
    <property type="entry name" value="PAS-assoc_C"/>
</dbReference>
<keyword evidence="1" id="KW-0675">Receptor</keyword>
<name>A0A1D2ABK9_AUXPR</name>
<dbReference type="PROSITE" id="PS50112">
    <property type="entry name" value="PAS"/>
    <property type="match status" value="1"/>
</dbReference>
<dbReference type="EMBL" id="GDKF01002003">
    <property type="protein sequence ID" value="JAT76619.1"/>
    <property type="molecule type" value="Transcribed_RNA"/>
</dbReference>
<feature type="domain" description="PAS" evidence="7">
    <location>
        <begin position="29"/>
        <end position="78"/>
    </location>
</feature>
<gene>
    <name evidence="9" type="ORF">g.44553</name>
</gene>
<keyword evidence="3" id="KW-0285">Flavoprotein</keyword>
<dbReference type="CDD" id="cd00130">
    <property type="entry name" value="PAS"/>
    <property type="match status" value="2"/>
</dbReference>
<feature type="non-terminal residue" evidence="9">
    <location>
        <position position="365"/>
    </location>
</feature>
<dbReference type="GO" id="GO:0009637">
    <property type="term" value="P:response to blue light"/>
    <property type="evidence" value="ECO:0007669"/>
    <property type="project" value="UniProtKB-ARBA"/>
</dbReference>
<evidence type="ECO:0000256" key="5">
    <source>
        <dbReference type="ARBA" id="ARBA00022991"/>
    </source>
</evidence>
<dbReference type="PROSITE" id="PS50113">
    <property type="entry name" value="PAC"/>
    <property type="match status" value="1"/>
</dbReference>
<evidence type="ECO:0000256" key="2">
    <source>
        <dbReference type="ARBA" id="ARBA00022606"/>
    </source>
</evidence>
<evidence type="ECO:0000259" key="7">
    <source>
        <dbReference type="PROSITE" id="PS50112"/>
    </source>
</evidence>
<dbReference type="SMART" id="SM00091">
    <property type="entry name" value="PAS"/>
    <property type="match status" value="2"/>
</dbReference>
<feature type="region of interest" description="Disordered" evidence="6">
    <location>
        <begin position="342"/>
        <end position="365"/>
    </location>
</feature>
<evidence type="ECO:0000259" key="8">
    <source>
        <dbReference type="PROSITE" id="PS50113"/>
    </source>
</evidence>
<evidence type="ECO:0000256" key="6">
    <source>
        <dbReference type="SAM" id="MobiDB-lite"/>
    </source>
</evidence>
<dbReference type="NCBIfam" id="TIGR00229">
    <property type="entry name" value="sensory_box"/>
    <property type="match status" value="1"/>
</dbReference>
<evidence type="ECO:0000256" key="4">
    <source>
        <dbReference type="ARBA" id="ARBA00022643"/>
    </source>
</evidence>
<dbReference type="SMART" id="SM00086">
    <property type="entry name" value="PAC"/>
    <property type="match status" value="2"/>
</dbReference>
<dbReference type="InterPro" id="IPR001610">
    <property type="entry name" value="PAC"/>
</dbReference>
<dbReference type="Gene3D" id="3.30.450.20">
    <property type="entry name" value="PAS domain"/>
    <property type="match status" value="2"/>
</dbReference>
<keyword evidence="1" id="KW-0600">Photoreceptor protein</keyword>
<keyword evidence="2" id="KW-0716">Sensory transduction</keyword>
<dbReference type="Pfam" id="PF13426">
    <property type="entry name" value="PAS_9"/>
    <property type="match status" value="2"/>
</dbReference>
<organism evidence="9">
    <name type="scientific">Auxenochlorella protothecoides</name>
    <name type="common">Green microalga</name>
    <name type="synonym">Chlorella protothecoides</name>
    <dbReference type="NCBI Taxonomy" id="3075"/>
    <lineage>
        <taxon>Eukaryota</taxon>
        <taxon>Viridiplantae</taxon>
        <taxon>Chlorophyta</taxon>
        <taxon>core chlorophytes</taxon>
        <taxon>Trebouxiophyceae</taxon>
        <taxon>Chlorellales</taxon>
        <taxon>Chlorellaceae</taxon>
        <taxon>Auxenochlorella</taxon>
    </lineage>
</organism>
<dbReference type="AlphaFoldDB" id="A0A1D2ABK9"/>
<protein>
    <recommendedName>
        <fullName evidence="10">LOV domain-containing protein</fullName>
    </recommendedName>
</protein>
<dbReference type="InterPro" id="IPR035965">
    <property type="entry name" value="PAS-like_dom_sf"/>
</dbReference>